<evidence type="ECO:0000313" key="8">
    <source>
        <dbReference type="EMBL" id="RSH88694.1"/>
    </source>
</evidence>
<dbReference type="SUPFAM" id="SSF75005">
    <property type="entry name" value="Arabinanase/levansucrase/invertase"/>
    <property type="match status" value="1"/>
</dbReference>
<dbReference type="PANTHER" id="PTHR42812:SF16">
    <property type="entry name" value="HYDROLASE, PUTATIVE (AFU_ORTHOLOGUE AFUA_7G06110)-RELATED"/>
    <property type="match status" value="1"/>
</dbReference>
<dbReference type="GO" id="GO:0004553">
    <property type="term" value="F:hydrolase activity, hydrolyzing O-glycosyl compounds"/>
    <property type="evidence" value="ECO:0007669"/>
    <property type="project" value="InterPro"/>
</dbReference>
<dbReference type="InterPro" id="IPR051795">
    <property type="entry name" value="Glycosyl_Hydrlase_43"/>
</dbReference>
<keyword evidence="3 6" id="KW-0326">Glycosidase</keyword>
<dbReference type="InterPro" id="IPR006710">
    <property type="entry name" value="Glyco_hydro_43"/>
</dbReference>
<sequence length="515" mass="56606">MSTPTGFRNPVVPGFNPDPSIVRVDGDYFLITSSFEYFPGIPIYHSTDLVSWSLIGHALSRPSQLDLRSCEPGTGIQAPTIRYNKGCFYVTACAVHRTSPANATDPRIMPRSFYVSTSDIWNKGSWSDPIYFDVLGIDPDLFFDDNGKTFLSVAGLVTDPAARQQHKGIPLAPHILEVDLATGSSLGPLTLLRTGVVGNGVSEGSHLLKREGIYYLLTADGGTEVAHQEWICRNASSPFGPWEVGPQGVNPLVFNNNHPEVQQTGHLDMVEGPDGRWWAVFLGVRPVKGGLTRVEEHFQKSFLFSPGQDIHKDGWYHLRTPQKKAYNLHAVPGSIALYGGPYDLRVDENVTMLLQKQTAFQGVWDVTLDYQPCAPGHEAGTTVWWSKWAFASVGIRGVKSQGDTKMERGMVFRFPEPEGDEFKETVTLIEGPPGPIHFRIVAEPTRYTFLVGADSTSLREIGSISSRVLVRTRPFDAIFTGTHLGIYAVGADNQGSWTPAVFSEVIWSGLRAGGK</sequence>
<proteinExistence type="inferred from homology"/>
<dbReference type="Pfam" id="PF04616">
    <property type="entry name" value="Glyco_hydro_43"/>
    <property type="match status" value="1"/>
</dbReference>
<dbReference type="EMBL" id="RSCD01000016">
    <property type="protein sequence ID" value="RSH88694.1"/>
    <property type="molecule type" value="Genomic_DNA"/>
</dbReference>
<comment type="caution">
    <text evidence="8">The sequence shown here is derived from an EMBL/GenBank/DDBJ whole genome shotgun (WGS) entry which is preliminary data.</text>
</comment>
<reference evidence="8 9" key="1">
    <citation type="submission" date="2018-11" db="EMBL/GenBank/DDBJ databases">
        <title>Genome sequence of Saitozyma podzolica DSM 27192.</title>
        <authorList>
            <person name="Aliyu H."/>
            <person name="Gorte O."/>
            <person name="Ochsenreither K."/>
        </authorList>
    </citation>
    <scope>NUCLEOTIDE SEQUENCE [LARGE SCALE GENOMIC DNA]</scope>
    <source>
        <strain evidence="8 9">DSM 27192</strain>
    </source>
</reference>
<evidence type="ECO:0000259" key="7">
    <source>
        <dbReference type="Pfam" id="PF17851"/>
    </source>
</evidence>
<evidence type="ECO:0000256" key="4">
    <source>
        <dbReference type="PIRSR" id="PIRSR606710-1"/>
    </source>
</evidence>
<dbReference type="AlphaFoldDB" id="A0A427YCK7"/>
<evidence type="ECO:0000256" key="1">
    <source>
        <dbReference type="ARBA" id="ARBA00009865"/>
    </source>
</evidence>
<dbReference type="InterPro" id="IPR013320">
    <property type="entry name" value="ConA-like_dom_sf"/>
</dbReference>
<dbReference type="InterPro" id="IPR041542">
    <property type="entry name" value="GH43_C2"/>
</dbReference>
<keyword evidence="2 6" id="KW-0378">Hydrolase</keyword>
<dbReference type="InterPro" id="IPR023296">
    <property type="entry name" value="Glyco_hydro_beta-prop_sf"/>
</dbReference>
<feature type="domain" description="Beta-xylosidase C-terminal Concanavalin A-like" evidence="7">
    <location>
        <begin position="314"/>
        <end position="503"/>
    </location>
</feature>
<feature type="active site" description="Proton donor" evidence="4">
    <location>
        <position position="203"/>
    </location>
</feature>
<organism evidence="8 9">
    <name type="scientific">Saitozyma podzolica</name>
    <dbReference type="NCBI Taxonomy" id="1890683"/>
    <lineage>
        <taxon>Eukaryota</taxon>
        <taxon>Fungi</taxon>
        <taxon>Dikarya</taxon>
        <taxon>Basidiomycota</taxon>
        <taxon>Agaricomycotina</taxon>
        <taxon>Tremellomycetes</taxon>
        <taxon>Tremellales</taxon>
        <taxon>Trimorphomycetaceae</taxon>
        <taxon>Saitozyma</taxon>
    </lineage>
</organism>
<evidence type="ECO:0000256" key="6">
    <source>
        <dbReference type="RuleBase" id="RU361187"/>
    </source>
</evidence>
<dbReference type="SUPFAM" id="SSF49899">
    <property type="entry name" value="Concanavalin A-like lectins/glucanases"/>
    <property type="match status" value="1"/>
</dbReference>
<evidence type="ECO:0000256" key="5">
    <source>
        <dbReference type="PIRSR" id="PIRSR606710-2"/>
    </source>
</evidence>
<dbReference type="Gene3D" id="2.60.120.200">
    <property type="match status" value="1"/>
</dbReference>
<dbReference type="CDD" id="cd18617">
    <property type="entry name" value="GH43_XynB-like"/>
    <property type="match status" value="1"/>
</dbReference>
<evidence type="ECO:0000313" key="9">
    <source>
        <dbReference type="Proteomes" id="UP000279259"/>
    </source>
</evidence>
<dbReference type="STRING" id="1890683.A0A427YCK7"/>
<accession>A0A427YCK7</accession>
<dbReference type="Gene3D" id="2.115.10.20">
    <property type="entry name" value="Glycosyl hydrolase domain, family 43"/>
    <property type="match status" value="1"/>
</dbReference>
<dbReference type="Proteomes" id="UP000279259">
    <property type="component" value="Unassembled WGS sequence"/>
</dbReference>
<dbReference type="OrthoDB" id="2139957at2759"/>
<keyword evidence="9" id="KW-1185">Reference proteome</keyword>
<protein>
    <recommendedName>
        <fullName evidence="7">Beta-xylosidase C-terminal Concanavalin A-like domain-containing protein</fullName>
    </recommendedName>
</protein>
<evidence type="ECO:0000256" key="3">
    <source>
        <dbReference type="ARBA" id="ARBA00023295"/>
    </source>
</evidence>
<gene>
    <name evidence="8" type="ORF">EHS25_002921</name>
</gene>
<feature type="site" description="Important for catalytic activity, responsible for pKa modulation of the active site Glu and correct orientation of both the proton donor and substrate" evidence="5">
    <location>
        <position position="138"/>
    </location>
</feature>
<dbReference type="Pfam" id="PF17851">
    <property type="entry name" value="GH43_C2"/>
    <property type="match status" value="1"/>
</dbReference>
<dbReference type="PANTHER" id="PTHR42812">
    <property type="entry name" value="BETA-XYLOSIDASE"/>
    <property type="match status" value="1"/>
</dbReference>
<name>A0A427YCK7_9TREE</name>
<dbReference type="GO" id="GO:0005975">
    <property type="term" value="P:carbohydrate metabolic process"/>
    <property type="evidence" value="ECO:0007669"/>
    <property type="project" value="InterPro"/>
</dbReference>
<feature type="active site" description="Proton acceptor" evidence="4">
    <location>
        <position position="18"/>
    </location>
</feature>
<comment type="similarity">
    <text evidence="1 6">Belongs to the glycosyl hydrolase 43 family.</text>
</comment>
<evidence type="ECO:0000256" key="2">
    <source>
        <dbReference type="ARBA" id="ARBA00022801"/>
    </source>
</evidence>